<evidence type="ECO:0000313" key="4">
    <source>
        <dbReference type="Proteomes" id="UP000294927"/>
    </source>
</evidence>
<gene>
    <name evidence="3" type="ORF">CLV71_110119</name>
</gene>
<dbReference type="Proteomes" id="UP000294927">
    <property type="component" value="Unassembled WGS sequence"/>
</dbReference>
<dbReference type="EMBL" id="SOCP01000010">
    <property type="protein sequence ID" value="TDV46936.1"/>
    <property type="molecule type" value="Genomic_DNA"/>
</dbReference>
<proteinExistence type="predicted"/>
<evidence type="ECO:0000256" key="2">
    <source>
        <dbReference type="SAM" id="MobiDB-lite"/>
    </source>
</evidence>
<name>A0A4R7VCU2_9PSEU</name>
<feature type="coiled-coil region" evidence="1">
    <location>
        <begin position="120"/>
        <end position="147"/>
    </location>
</feature>
<dbReference type="OrthoDB" id="5189864at2"/>
<dbReference type="RefSeq" id="WP_133905454.1">
    <property type="nucleotide sequence ID" value="NZ_SOCP01000010.1"/>
</dbReference>
<protein>
    <submittedName>
        <fullName evidence="3">Heparin binding hemagglutinin HbhA</fullName>
    </submittedName>
</protein>
<feature type="compositionally biased region" description="Polar residues" evidence="2">
    <location>
        <begin position="221"/>
        <end position="232"/>
    </location>
</feature>
<feature type="compositionally biased region" description="Low complexity" evidence="2">
    <location>
        <begin position="205"/>
        <end position="220"/>
    </location>
</feature>
<evidence type="ECO:0000313" key="3">
    <source>
        <dbReference type="EMBL" id="TDV46936.1"/>
    </source>
</evidence>
<keyword evidence="1" id="KW-0175">Coiled coil</keyword>
<organism evidence="3 4">
    <name type="scientific">Actinophytocola oryzae</name>
    <dbReference type="NCBI Taxonomy" id="502181"/>
    <lineage>
        <taxon>Bacteria</taxon>
        <taxon>Bacillati</taxon>
        <taxon>Actinomycetota</taxon>
        <taxon>Actinomycetes</taxon>
        <taxon>Pseudonocardiales</taxon>
        <taxon>Pseudonocardiaceae</taxon>
    </lineage>
</organism>
<dbReference type="AlphaFoldDB" id="A0A4R7VCU2"/>
<keyword evidence="4" id="KW-1185">Reference proteome</keyword>
<dbReference type="Gene3D" id="1.20.120.20">
    <property type="entry name" value="Apolipoprotein"/>
    <property type="match status" value="1"/>
</dbReference>
<sequence>MPALLPKTEDVKKAREQAVAVLSTAAEGIRTPLLAALGAGDLATQAVVDAVNKARTRVNEGTTSAKGAVDTLPRDLAGLRERVDPAELRKLVDEYTDAAQKLYHKLADQGEDAWGKVKAQPQVSRTIDQLEEAIAAMQERVGDAAGDARELAEEVLAKVTRRTRSVGEKTARRVSEAAMDTAVAVEQLGDDAAHEVRSTTRKAANRTAQAKAAPKSAANARRTNGATKPNTK</sequence>
<reference evidence="3 4" key="1">
    <citation type="submission" date="2019-03" db="EMBL/GenBank/DDBJ databases">
        <title>Genomic Encyclopedia of Archaeal and Bacterial Type Strains, Phase II (KMG-II): from individual species to whole genera.</title>
        <authorList>
            <person name="Goeker M."/>
        </authorList>
    </citation>
    <scope>NUCLEOTIDE SEQUENCE [LARGE SCALE GENOMIC DNA]</scope>
    <source>
        <strain evidence="3 4">DSM 45499</strain>
    </source>
</reference>
<evidence type="ECO:0000256" key="1">
    <source>
        <dbReference type="SAM" id="Coils"/>
    </source>
</evidence>
<accession>A0A4R7VCU2</accession>
<feature type="region of interest" description="Disordered" evidence="2">
    <location>
        <begin position="189"/>
        <end position="232"/>
    </location>
</feature>
<comment type="caution">
    <text evidence="3">The sequence shown here is derived from an EMBL/GenBank/DDBJ whole genome shotgun (WGS) entry which is preliminary data.</text>
</comment>